<name>A0ABY8EY44_9HYPH</name>
<dbReference type="Gene3D" id="3.30.70.100">
    <property type="match status" value="1"/>
</dbReference>
<accession>A0ABY8EY44</accession>
<protein>
    <recommendedName>
        <fullName evidence="3">ABM domain-containing protein</fullName>
    </recommendedName>
</protein>
<gene>
    <name evidence="1" type="ORF">K1718_17365</name>
</gene>
<dbReference type="RefSeq" id="WP_265681404.1">
    <property type="nucleotide sequence ID" value="NZ_CP120863.1"/>
</dbReference>
<dbReference type="Proteomes" id="UP001209803">
    <property type="component" value="Chromosome"/>
</dbReference>
<dbReference type="EMBL" id="CP120863">
    <property type="protein sequence ID" value="WFE87925.1"/>
    <property type="molecule type" value="Genomic_DNA"/>
</dbReference>
<dbReference type="InterPro" id="IPR011008">
    <property type="entry name" value="Dimeric_a/b-barrel"/>
</dbReference>
<reference evidence="1 2" key="1">
    <citation type="submission" date="2023-03" db="EMBL/GenBank/DDBJ databases">
        <title>Roseibium porphyridii sp. nov. and Roseibium rhodosorbium sp. nov. isolated from marine algae, Porphyridium cruentum and Rhodosorus marinus, respectively.</title>
        <authorList>
            <person name="Lee M.W."/>
            <person name="Choi B.J."/>
            <person name="Lee J.K."/>
            <person name="Choi D.G."/>
            <person name="Baek J.H."/>
            <person name="Bayburt H."/>
            <person name="Kim J.M."/>
            <person name="Han D.M."/>
            <person name="Kim K.H."/>
            <person name="Jeon C.O."/>
        </authorList>
    </citation>
    <scope>NUCLEOTIDE SEQUENCE [LARGE SCALE GENOMIC DNA]</scope>
    <source>
        <strain evidence="1 2">KMA01</strain>
    </source>
</reference>
<dbReference type="SUPFAM" id="SSF54909">
    <property type="entry name" value="Dimeric alpha+beta barrel"/>
    <property type="match status" value="1"/>
</dbReference>
<evidence type="ECO:0000313" key="1">
    <source>
        <dbReference type="EMBL" id="WFE87925.1"/>
    </source>
</evidence>
<proteinExistence type="predicted"/>
<sequence>MSEPCLELVVFKIKDPEKARTARRMAQDVVKKYDGFISWSAYEAHDEQNLFADVVMWRDLEAAKAAAEQVVKEPGFAAIMAEMDGLVSMAHFRLDRMVDALSEAA</sequence>
<organism evidence="1 2">
    <name type="scientific">Roseibium porphyridii</name>
    <dbReference type="NCBI Taxonomy" id="2866279"/>
    <lineage>
        <taxon>Bacteria</taxon>
        <taxon>Pseudomonadati</taxon>
        <taxon>Pseudomonadota</taxon>
        <taxon>Alphaproteobacteria</taxon>
        <taxon>Hyphomicrobiales</taxon>
        <taxon>Stappiaceae</taxon>
        <taxon>Roseibium</taxon>
    </lineage>
</organism>
<keyword evidence="2" id="KW-1185">Reference proteome</keyword>
<evidence type="ECO:0000313" key="2">
    <source>
        <dbReference type="Proteomes" id="UP001209803"/>
    </source>
</evidence>
<evidence type="ECO:0008006" key="3">
    <source>
        <dbReference type="Google" id="ProtNLM"/>
    </source>
</evidence>